<dbReference type="InterPro" id="IPR037448">
    <property type="entry name" value="Zig-8"/>
</dbReference>
<accession>A0A9P0GNZ2</accession>
<dbReference type="Pfam" id="PF07686">
    <property type="entry name" value="V-set"/>
    <property type="match status" value="1"/>
</dbReference>
<organism evidence="4 5">
    <name type="scientific">Phaedon cochleariae</name>
    <name type="common">Mustard beetle</name>
    <dbReference type="NCBI Taxonomy" id="80249"/>
    <lineage>
        <taxon>Eukaryota</taxon>
        <taxon>Metazoa</taxon>
        <taxon>Ecdysozoa</taxon>
        <taxon>Arthropoda</taxon>
        <taxon>Hexapoda</taxon>
        <taxon>Insecta</taxon>
        <taxon>Pterygota</taxon>
        <taxon>Neoptera</taxon>
        <taxon>Endopterygota</taxon>
        <taxon>Coleoptera</taxon>
        <taxon>Polyphaga</taxon>
        <taxon>Cucujiformia</taxon>
        <taxon>Chrysomeloidea</taxon>
        <taxon>Chrysomelidae</taxon>
        <taxon>Chrysomelinae</taxon>
        <taxon>Chrysomelini</taxon>
        <taxon>Phaedon</taxon>
    </lineage>
</organism>
<dbReference type="InterPro" id="IPR036179">
    <property type="entry name" value="Ig-like_dom_sf"/>
</dbReference>
<feature type="chain" id="PRO_5040185488" description="Ig-like domain-containing protein" evidence="2">
    <location>
        <begin position="18"/>
        <end position="278"/>
    </location>
</feature>
<proteinExistence type="predicted"/>
<evidence type="ECO:0000256" key="2">
    <source>
        <dbReference type="SAM" id="SignalP"/>
    </source>
</evidence>
<feature type="domain" description="Ig-like" evidence="3">
    <location>
        <begin position="42"/>
        <end position="129"/>
    </location>
</feature>
<dbReference type="SMART" id="SM00409">
    <property type="entry name" value="IG"/>
    <property type="match status" value="2"/>
</dbReference>
<dbReference type="Proteomes" id="UP001153737">
    <property type="component" value="Chromosome 14"/>
</dbReference>
<evidence type="ECO:0000313" key="5">
    <source>
        <dbReference type="Proteomes" id="UP001153737"/>
    </source>
</evidence>
<keyword evidence="1" id="KW-0472">Membrane</keyword>
<keyword evidence="1" id="KW-0812">Transmembrane</keyword>
<dbReference type="Pfam" id="PF13927">
    <property type="entry name" value="Ig_3"/>
    <property type="match status" value="1"/>
</dbReference>
<dbReference type="InterPro" id="IPR013106">
    <property type="entry name" value="Ig_V-set"/>
</dbReference>
<dbReference type="FunFam" id="2.60.40.10:FF:000129">
    <property type="entry name" value="CLUMA_CG018772, isoform A"/>
    <property type="match status" value="1"/>
</dbReference>
<dbReference type="CDD" id="cd00096">
    <property type="entry name" value="Ig"/>
    <property type="match status" value="1"/>
</dbReference>
<dbReference type="Gene3D" id="2.60.40.10">
    <property type="entry name" value="Immunoglobulins"/>
    <property type="match status" value="2"/>
</dbReference>
<reference evidence="4" key="2">
    <citation type="submission" date="2022-10" db="EMBL/GenBank/DDBJ databases">
        <authorList>
            <consortium name="ENA_rothamsted_submissions"/>
            <consortium name="culmorum"/>
            <person name="King R."/>
        </authorList>
    </citation>
    <scope>NUCLEOTIDE SEQUENCE</scope>
</reference>
<dbReference type="InterPro" id="IPR003599">
    <property type="entry name" value="Ig_sub"/>
</dbReference>
<keyword evidence="5" id="KW-1185">Reference proteome</keyword>
<dbReference type="PANTHER" id="PTHR23279:SF41">
    <property type="entry name" value="DEFECTIVE PROBOSCIS EXTENSION RESPONSE 4-RELATED"/>
    <property type="match status" value="1"/>
</dbReference>
<evidence type="ECO:0000313" key="4">
    <source>
        <dbReference type="EMBL" id="CAH1153619.1"/>
    </source>
</evidence>
<feature type="domain" description="Ig-like" evidence="3">
    <location>
        <begin position="132"/>
        <end position="235"/>
    </location>
</feature>
<dbReference type="InterPro" id="IPR007110">
    <property type="entry name" value="Ig-like_dom"/>
</dbReference>
<dbReference type="InterPro" id="IPR003598">
    <property type="entry name" value="Ig_sub2"/>
</dbReference>
<evidence type="ECO:0000256" key="1">
    <source>
        <dbReference type="SAM" id="Phobius"/>
    </source>
</evidence>
<dbReference type="EMBL" id="OU896720">
    <property type="protein sequence ID" value="CAH1153619.1"/>
    <property type="molecule type" value="Genomic_DNA"/>
</dbReference>
<sequence>MHFGIILLWLFTNRIKASGSTSRPDRAEGVPEHNSPYWDLPPYFDNSTKKEYVTTVGQTAHLHCRVRNLGDRAVSWIRKRDLHILTVGILTYTNDQRFQSLHTDGSDEWTLKVTSPQVRDSGIYECQVSTEPKISQAFKLSVVVSKAKIIGNPELYIRSGSDINLTCIVLQTPDPPSFIYWYRGGSVINYSQRGGISVVTEKQTRTSRLLISRALPEDSGNYTCSPSTSDAASVLVHVLQGEQPAAMQHGCAFRLRTTVWTAYLTVVMSMLVCLLGDR</sequence>
<dbReference type="PROSITE" id="PS50835">
    <property type="entry name" value="IG_LIKE"/>
    <property type="match status" value="2"/>
</dbReference>
<dbReference type="SMART" id="SM00408">
    <property type="entry name" value="IGc2"/>
    <property type="match status" value="2"/>
</dbReference>
<name>A0A9P0GNZ2_PHACE</name>
<dbReference type="SUPFAM" id="SSF48726">
    <property type="entry name" value="Immunoglobulin"/>
    <property type="match status" value="2"/>
</dbReference>
<reference evidence="4" key="1">
    <citation type="submission" date="2022-01" db="EMBL/GenBank/DDBJ databases">
        <authorList>
            <person name="King R."/>
        </authorList>
    </citation>
    <scope>NUCLEOTIDE SEQUENCE</scope>
</reference>
<dbReference type="AlphaFoldDB" id="A0A9P0GNZ2"/>
<protein>
    <recommendedName>
        <fullName evidence="3">Ig-like domain-containing protein</fullName>
    </recommendedName>
</protein>
<evidence type="ECO:0000259" key="3">
    <source>
        <dbReference type="PROSITE" id="PS50835"/>
    </source>
</evidence>
<dbReference type="FunFam" id="2.60.40.10:FF:000533">
    <property type="entry name" value="Uncharacterized protein, isoform A"/>
    <property type="match status" value="1"/>
</dbReference>
<dbReference type="InterPro" id="IPR013783">
    <property type="entry name" value="Ig-like_fold"/>
</dbReference>
<dbReference type="GO" id="GO:0050808">
    <property type="term" value="P:synapse organization"/>
    <property type="evidence" value="ECO:0007669"/>
    <property type="project" value="TreeGrafter"/>
</dbReference>
<gene>
    <name evidence="4" type="ORF">PHAECO_LOCUS4402</name>
</gene>
<keyword evidence="1" id="KW-1133">Transmembrane helix</keyword>
<feature type="transmembrane region" description="Helical" evidence="1">
    <location>
        <begin position="257"/>
        <end position="276"/>
    </location>
</feature>
<dbReference type="GO" id="GO:0032589">
    <property type="term" value="C:neuron projection membrane"/>
    <property type="evidence" value="ECO:0007669"/>
    <property type="project" value="TreeGrafter"/>
</dbReference>
<dbReference type="PANTHER" id="PTHR23279">
    <property type="entry name" value="DEFECTIVE PROBOSCIS EXTENSION RESPONSE DPR -RELATED"/>
    <property type="match status" value="1"/>
</dbReference>
<feature type="signal peptide" evidence="2">
    <location>
        <begin position="1"/>
        <end position="17"/>
    </location>
</feature>
<keyword evidence="2" id="KW-0732">Signal</keyword>